<evidence type="ECO:0008006" key="4">
    <source>
        <dbReference type="Google" id="ProtNLM"/>
    </source>
</evidence>
<comment type="caution">
    <text evidence="2">The sequence shown here is derived from an EMBL/GenBank/DDBJ whole genome shotgun (WGS) entry which is preliminary data.</text>
</comment>
<protein>
    <recommendedName>
        <fullName evidence="4">Tat (Twin-arginine translocation) pathway signal sequence</fullName>
    </recommendedName>
</protein>
<keyword evidence="3" id="KW-1185">Reference proteome</keyword>
<proteinExistence type="predicted"/>
<evidence type="ECO:0000313" key="3">
    <source>
        <dbReference type="Proteomes" id="UP001596368"/>
    </source>
</evidence>
<feature type="compositionally biased region" description="Basic and acidic residues" evidence="1">
    <location>
        <begin position="56"/>
        <end position="65"/>
    </location>
</feature>
<feature type="region of interest" description="Disordered" evidence="1">
    <location>
        <begin position="53"/>
        <end position="95"/>
    </location>
</feature>
<accession>A0ABD5XTX7</accession>
<evidence type="ECO:0000256" key="1">
    <source>
        <dbReference type="SAM" id="MobiDB-lite"/>
    </source>
</evidence>
<sequence length="261" mass="26941">MELFGERPAETALLATRGVDVMNRRQYATLLGATALGGAGVVRAVGAKTNGGAIERAADVPRAQEDPTTTPTPDSSSTGFGPQTFTGTGTATTEEFDLRRGPITAAFAVDGDAAFTAQLLAVEGDDYEDVYLAILLAPAEGAQVAAVNVPGPHVLNIETDGAWEVTLAQPTATAGQSLPAEASGSGPAYVDLVAFDGVTRVTGSHEGSSNFIVETVPLDPDDFGELVFNEIGQFEGTTTARIDGPSYVNVNADGDWTLSFE</sequence>
<feature type="compositionally biased region" description="Low complexity" evidence="1">
    <location>
        <begin position="66"/>
        <end position="93"/>
    </location>
</feature>
<evidence type="ECO:0000313" key="2">
    <source>
        <dbReference type="EMBL" id="MFC7137105.1"/>
    </source>
</evidence>
<reference evidence="2 3" key="1">
    <citation type="journal article" date="2019" name="Int. J. Syst. Evol. Microbiol.">
        <title>The Global Catalogue of Microorganisms (GCM) 10K type strain sequencing project: providing services to taxonomists for standard genome sequencing and annotation.</title>
        <authorList>
            <consortium name="The Broad Institute Genomics Platform"/>
            <consortium name="The Broad Institute Genome Sequencing Center for Infectious Disease"/>
            <person name="Wu L."/>
            <person name="Ma J."/>
        </authorList>
    </citation>
    <scope>NUCLEOTIDE SEQUENCE [LARGE SCALE GENOMIC DNA]</scope>
    <source>
        <strain evidence="2 3">DT92</strain>
    </source>
</reference>
<dbReference type="Proteomes" id="UP001596368">
    <property type="component" value="Unassembled WGS sequence"/>
</dbReference>
<dbReference type="EMBL" id="JBHSZG010000001">
    <property type="protein sequence ID" value="MFC7137105.1"/>
    <property type="molecule type" value="Genomic_DNA"/>
</dbReference>
<gene>
    <name evidence="2" type="ORF">ACFQRB_12880</name>
</gene>
<dbReference type="AlphaFoldDB" id="A0ABD5XTX7"/>
<organism evidence="2 3">
    <name type="scientific">Halobaculum litoreum</name>
    <dbReference type="NCBI Taxonomy" id="3031998"/>
    <lineage>
        <taxon>Archaea</taxon>
        <taxon>Methanobacteriati</taxon>
        <taxon>Methanobacteriota</taxon>
        <taxon>Stenosarchaea group</taxon>
        <taxon>Halobacteria</taxon>
        <taxon>Halobacteriales</taxon>
        <taxon>Haloferacaceae</taxon>
        <taxon>Halobaculum</taxon>
    </lineage>
</organism>
<name>A0ABD5XTX7_9EURY</name>